<evidence type="ECO:0000256" key="1">
    <source>
        <dbReference type="SAM" id="MobiDB-lite"/>
    </source>
</evidence>
<evidence type="ECO:0000313" key="3">
    <source>
        <dbReference type="Proteomes" id="UP001589575"/>
    </source>
</evidence>
<gene>
    <name evidence="2" type="ORF">ACFFX0_32330</name>
</gene>
<dbReference type="EMBL" id="JBHMFI010000023">
    <property type="protein sequence ID" value="MFB9075600.1"/>
    <property type="molecule type" value="Genomic_DNA"/>
</dbReference>
<sequence length="52" mass="5873">MGTLLVILTYVNVRWGDGFHSCLLRPDLHRSPQTGPGRPGVLLPDERTDRCR</sequence>
<comment type="caution">
    <text evidence="2">The sequence shown here is derived from an EMBL/GenBank/DDBJ whole genome shotgun (WGS) entry which is preliminary data.</text>
</comment>
<keyword evidence="3" id="KW-1185">Reference proteome</keyword>
<name>A0ABV5G9K2_9MICC</name>
<organism evidence="2 3">
    <name type="scientific">Citricoccus parietis</name>
    <dbReference type="NCBI Taxonomy" id="592307"/>
    <lineage>
        <taxon>Bacteria</taxon>
        <taxon>Bacillati</taxon>
        <taxon>Actinomycetota</taxon>
        <taxon>Actinomycetes</taxon>
        <taxon>Micrococcales</taxon>
        <taxon>Micrococcaceae</taxon>
        <taxon>Citricoccus</taxon>
    </lineage>
</organism>
<proteinExistence type="predicted"/>
<feature type="region of interest" description="Disordered" evidence="1">
    <location>
        <begin position="28"/>
        <end position="52"/>
    </location>
</feature>
<protein>
    <submittedName>
        <fullName evidence="2">Uncharacterized protein</fullName>
    </submittedName>
</protein>
<accession>A0ABV5G9K2</accession>
<reference evidence="2 3" key="1">
    <citation type="submission" date="2024-09" db="EMBL/GenBank/DDBJ databases">
        <authorList>
            <person name="Sun Q."/>
            <person name="Mori K."/>
        </authorList>
    </citation>
    <scope>NUCLEOTIDE SEQUENCE [LARGE SCALE GENOMIC DNA]</scope>
    <source>
        <strain evidence="2 3">CCM 7609</strain>
    </source>
</reference>
<dbReference type="Proteomes" id="UP001589575">
    <property type="component" value="Unassembled WGS sequence"/>
</dbReference>
<evidence type="ECO:0000313" key="2">
    <source>
        <dbReference type="EMBL" id="MFB9075600.1"/>
    </source>
</evidence>